<dbReference type="GO" id="GO:0043565">
    <property type="term" value="F:sequence-specific DNA binding"/>
    <property type="evidence" value="ECO:0007669"/>
    <property type="project" value="InterPro"/>
</dbReference>
<dbReference type="Pfam" id="PF12833">
    <property type="entry name" value="HTH_18"/>
    <property type="match status" value="1"/>
</dbReference>
<gene>
    <name evidence="5" type="ORF">VSF3289_03569</name>
</gene>
<evidence type="ECO:0000256" key="2">
    <source>
        <dbReference type="ARBA" id="ARBA00023125"/>
    </source>
</evidence>
<evidence type="ECO:0000313" key="6">
    <source>
        <dbReference type="Proteomes" id="UP000095131"/>
    </source>
</evidence>
<evidence type="ECO:0000256" key="3">
    <source>
        <dbReference type="ARBA" id="ARBA00023163"/>
    </source>
</evidence>
<proteinExistence type="predicted"/>
<dbReference type="PRINTS" id="PR00032">
    <property type="entry name" value="HTHARAC"/>
</dbReference>
<evidence type="ECO:0000313" key="5">
    <source>
        <dbReference type="EMBL" id="ODS04430.1"/>
    </source>
</evidence>
<dbReference type="SMART" id="SM00342">
    <property type="entry name" value="HTH_ARAC"/>
    <property type="match status" value="1"/>
</dbReference>
<dbReference type="InterPro" id="IPR011051">
    <property type="entry name" value="RmlC_Cupin_sf"/>
</dbReference>
<dbReference type="OrthoDB" id="1050625at2"/>
<keyword evidence="3" id="KW-0804">Transcription</keyword>
<dbReference type="Gene3D" id="1.10.10.60">
    <property type="entry name" value="Homeodomain-like"/>
    <property type="match status" value="2"/>
</dbReference>
<sequence>MDRSYLIDALDYYASETEQIGGIFHAGHLPAPPPLAYQVHFPRVEMVLIGEMEMEVGSENGLESRHTMKAGDILYVPAESWNKPYWQKPVVTMSILVGKQSFGMSLLSWDGQQFDATIKENIARRGPRTGTFILQAIEEIAWQTDNKQTQRLLMRTLCSHILHLINHPAITYSKSKTLFDAVREYLEQNYHEPLTRESVAEHFYVSPNYLSQLFNKEGKFKFNEYLNYIRLERAKYLLKEYDMKVKEVAHRCGFSDSNYFCRVFRNQTARSPSQYRIQYHSNTKGSENPN</sequence>
<dbReference type="InterPro" id="IPR018062">
    <property type="entry name" value="HTH_AraC-typ_CS"/>
</dbReference>
<dbReference type="Proteomes" id="UP000095131">
    <property type="component" value="Unassembled WGS sequence"/>
</dbReference>
<dbReference type="PATRIC" id="fig|45658.8.peg.3525"/>
<evidence type="ECO:0000256" key="1">
    <source>
        <dbReference type="ARBA" id="ARBA00023015"/>
    </source>
</evidence>
<dbReference type="SUPFAM" id="SSF46689">
    <property type="entry name" value="Homeodomain-like"/>
    <property type="match status" value="2"/>
</dbReference>
<feature type="domain" description="HTH araC/xylS-type" evidence="4">
    <location>
        <begin position="180"/>
        <end position="278"/>
    </location>
</feature>
<evidence type="ECO:0000259" key="4">
    <source>
        <dbReference type="PROSITE" id="PS01124"/>
    </source>
</evidence>
<dbReference type="InterPro" id="IPR018060">
    <property type="entry name" value="HTH_AraC"/>
</dbReference>
<dbReference type="PROSITE" id="PS01124">
    <property type="entry name" value="HTH_ARAC_FAMILY_2"/>
    <property type="match status" value="1"/>
</dbReference>
<keyword evidence="1" id="KW-0805">Transcription regulation</keyword>
<dbReference type="PANTHER" id="PTHR43280:SF10">
    <property type="entry name" value="REGULATORY PROTEIN POCR"/>
    <property type="match status" value="1"/>
</dbReference>
<accession>A0A1E3WF99</accession>
<dbReference type="InterPro" id="IPR009057">
    <property type="entry name" value="Homeodomain-like_sf"/>
</dbReference>
<dbReference type="InterPro" id="IPR020449">
    <property type="entry name" value="Tscrpt_reg_AraC-type_HTH"/>
</dbReference>
<dbReference type="AlphaFoldDB" id="A0A1E3WF99"/>
<dbReference type="RefSeq" id="WP_069447655.1">
    <property type="nucleotide sequence ID" value="NZ_MDCJ01000007.1"/>
</dbReference>
<comment type="caution">
    <text evidence="5">The sequence shown here is derived from an EMBL/GenBank/DDBJ whole genome shotgun (WGS) entry which is preliminary data.</text>
</comment>
<dbReference type="EMBL" id="MDCJ01000007">
    <property type="protein sequence ID" value="ODS04430.1"/>
    <property type="molecule type" value="Genomic_DNA"/>
</dbReference>
<protein>
    <submittedName>
        <fullName evidence="5">Putative HTH-type transcriptional regulator YijO</fullName>
    </submittedName>
</protein>
<keyword evidence="2" id="KW-0238">DNA-binding</keyword>
<organism evidence="5 6">
    <name type="scientific">Vibrio scophthalmi</name>
    <dbReference type="NCBI Taxonomy" id="45658"/>
    <lineage>
        <taxon>Bacteria</taxon>
        <taxon>Pseudomonadati</taxon>
        <taxon>Pseudomonadota</taxon>
        <taxon>Gammaproteobacteria</taxon>
        <taxon>Vibrionales</taxon>
        <taxon>Vibrionaceae</taxon>
        <taxon>Vibrio</taxon>
    </lineage>
</organism>
<dbReference type="PANTHER" id="PTHR43280">
    <property type="entry name" value="ARAC-FAMILY TRANSCRIPTIONAL REGULATOR"/>
    <property type="match status" value="1"/>
</dbReference>
<name>A0A1E3WF99_9VIBR</name>
<dbReference type="PROSITE" id="PS00041">
    <property type="entry name" value="HTH_ARAC_FAMILY_1"/>
    <property type="match status" value="1"/>
</dbReference>
<dbReference type="SUPFAM" id="SSF51182">
    <property type="entry name" value="RmlC-like cupins"/>
    <property type="match status" value="1"/>
</dbReference>
<dbReference type="GO" id="GO:0003700">
    <property type="term" value="F:DNA-binding transcription factor activity"/>
    <property type="evidence" value="ECO:0007669"/>
    <property type="project" value="InterPro"/>
</dbReference>
<reference evidence="5 6" key="1">
    <citation type="submission" date="2016-08" db="EMBL/GenBank/DDBJ databases">
        <title>Genome sequencing of Vibrio scophthalmi strain FP3289, an isolated from Paralichthys olivaceus.</title>
        <authorList>
            <person name="Han H.-J."/>
        </authorList>
    </citation>
    <scope>NUCLEOTIDE SEQUENCE [LARGE SCALE GENOMIC DNA]</scope>
    <source>
        <strain evidence="5 6">FP3289</strain>
    </source>
</reference>